<dbReference type="OrthoDB" id="10021397at2759"/>
<dbReference type="GO" id="GO:0022857">
    <property type="term" value="F:transmembrane transporter activity"/>
    <property type="evidence" value="ECO:0007669"/>
    <property type="project" value="TreeGrafter"/>
</dbReference>
<dbReference type="VEuPathDB" id="FungiDB:ATEG_00202"/>
<keyword evidence="2" id="KW-0812">Transmembrane</keyword>
<dbReference type="AlphaFoldDB" id="Q0D1I2"/>
<name>Q0D1I2_ASPTN</name>
<dbReference type="PANTHER" id="PTHR23501">
    <property type="entry name" value="MAJOR FACILITATOR SUPERFAMILY"/>
    <property type="match status" value="1"/>
</dbReference>
<dbReference type="RefSeq" id="XP_001210288.1">
    <property type="nucleotide sequence ID" value="XM_001210288.1"/>
</dbReference>
<dbReference type="eggNOG" id="KOG0254">
    <property type="taxonomic scope" value="Eukaryota"/>
</dbReference>
<dbReference type="GO" id="GO:0005886">
    <property type="term" value="C:plasma membrane"/>
    <property type="evidence" value="ECO:0007669"/>
    <property type="project" value="TreeGrafter"/>
</dbReference>
<evidence type="ECO:0008006" key="8">
    <source>
        <dbReference type="Google" id="ProtNLM"/>
    </source>
</evidence>
<dbReference type="PANTHER" id="PTHR23501:SF153">
    <property type="entry name" value="AFLATOXIN EFFLUX PUMP, PUTATIVE-RELATED"/>
    <property type="match status" value="1"/>
</dbReference>
<dbReference type="EMBL" id="CH476594">
    <property type="protein sequence ID" value="EAU38848.1"/>
    <property type="molecule type" value="Genomic_DNA"/>
</dbReference>
<feature type="compositionally biased region" description="Basic and acidic residues" evidence="5">
    <location>
        <begin position="176"/>
        <end position="186"/>
    </location>
</feature>
<dbReference type="Proteomes" id="UP000007963">
    <property type="component" value="Unassembled WGS sequence"/>
</dbReference>
<dbReference type="OMA" id="VEWRTIK"/>
<organism evidence="6 7">
    <name type="scientific">Aspergillus terreus (strain NIH 2624 / FGSC A1156)</name>
    <dbReference type="NCBI Taxonomy" id="341663"/>
    <lineage>
        <taxon>Eukaryota</taxon>
        <taxon>Fungi</taxon>
        <taxon>Dikarya</taxon>
        <taxon>Ascomycota</taxon>
        <taxon>Pezizomycotina</taxon>
        <taxon>Eurotiomycetes</taxon>
        <taxon>Eurotiomycetidae</taxon>
        <taxon>Eurotiales</taxon>
        <taxon>Aspergillaceae</taxon>
        <taxon>Aspergillus</taxon>
        <taxon>Aspergillus subgen. Circumdati</taxon>
    </lineage>
</organism>
<comment type="subcellular location">
    <subcellularLocation>
        <location evidence="1">Membrane</location>
        <topology evidence="1">Multi-pass membrane protein</topology>
    </subcellularLocation>
</comment>
<evidence type="ECO:0000256" key="5">
    <source>
        <dbReference type="SAM" id="MobiDB-lite"/>
    </source>
</evidence>
<dbReference type="HOGENOM" id="CLU_000960_8_3_1"/>
<accession>Q0D1I2</accession>
<sequence length="186" mass="19740">MAVGAGLLTTLQVDTHRGKYIGYQVLYGFGMGNILQVPNLAAQTILEPKDIPVGASMMSFAQQLGGAIFVSVGQTVLTNRLASHLAGLQGFSPSMLTKIGATSLIDQLPASVRDTAIAAYNEALRTAFQVGLIIVCLTMLGSMGLEWRSVKKSQKPTETKDTSKDADLEDVVGKGGEQDEPSKPER</sequence>
<proteinExistence type="predicted"/>
<evidence type="ECO:0000256" key="1">
    <source>
        <dbReference type="ARBA" id="ARBA00004141"/>
    </source>
</evidence>
<gene>
    <name evidence="6" type="ORF">ATEG_00202</name>
</gene>
<evidence type="ECO:0000256" key="4">
    <source>
        <dbReference type="ARBA" id="ARBA00023136"/>
    </source>
</evidence>
<dbReference type="GeneID" id="4354951"/>
<keyword evidence="4" id="KW-0472">Membrane</keyword>
<evidence type="ECO:0000256" key="3">
    <source>
        <dbReference type="ARBA" id="ARBA00022989"/>
    </source>
</evidence>
<dbReference type="InterPro" id="IPR036259">
    <property type="entry name" value="MFS_trans_sf"/>
</dbReference>
<feature type="compositionally biased region" description="Basic and acidic residues" evidence="5">
    <location>
        <begin position="155"/>
        <end position="166"/>
    </location>
</feature>
<keyword evidence="3" id="KW-1133">Transmembrane helix</keyword>
<evidence type="ECO:0000256" key="2">
    <source>
        <dbReference type="ARBA" id="ARBA00022692"/>
    </source>
</evidence>
<reference evidence="7" key="1">
    <citation type="submission" date="2005-09" db="EMBL/GenBank/DDBJ databases">
        <title>Annotation of the Aspergillus terreus NIH2624 genome.</title>
        <authorList>
            <person name="Birren B.W."/>
            <person name="Lander E.S."/>
            <person name="Galagan J.E."/>
            <person name="Nusbaum C."/>
            <person name="Devon K."/>
            <person name="Henn M."/>
            <person name="Ma L.-J."/>
            <person name="Jaffe D.B."/>
            <person name="Butler J."/>
            <person name="Alvarez P."/>
            <person name="Gnerre S."/>
            <person name="Grabherr M."/>
            <person name="Kleber M."/>
            <person name="Mauceli E.W."/>
            <person name="Brockman W."/>
            <person name="Rounsley S."/>
            <person name="Young S.K."/>
            <person name="LaButti K."/>
            <person name="Pushparaj V."/>
            <person name="DeCaprio D."/>
            <person name="Crawford M."/>
            <person name="Koehrsen M."/>
            <person name="Engels R."/>
            <person name="Montgomery P."/>
            <person name="Pearson M."/>
            <person name="Howarth C."/>
            <person name="Larson L."/>
            <person name="Luoma S."/>
            <person name="White J."/>
            <person name="Alvarado L."/>
            <person name="Kodira C.D."/>
            <person name="Zeng Q."/>
            <person name="Oleary S."/>
            <person name="Yandava C."/>
            <person name="Denning D.W."/>
            <person name="Nierman W.C."/>
            <person name="Milne T."/>
            <person name="Madden K."/>
        </authorList>
    </citation>
    <scope>NUCLEOTIDE SEQUENCE [LARGE SCALE GENOMIC DNA]</scope>
    <source>
        <strain evidence="7">NIH 2624 / FGSC A1156</strain>
    </source>
</reference>
<feature type="region of interest" description="Disordered" evidence="5">
    <location>
        <begin position="149"/>
        <end position="186"/>
    </location>
</feature>
<dbReference type="SUPFAM" id="SSF103473">
    <property type="entry name" value="MFS general substrate transporter"/>
    <property type="match status" value="1"/>
</dbReference>
<evidence type="ECO:0000313" key="7">
    <source>
        <dbReference type="Proteomes" id="UP000007963"/>
    </source>
</evidence>
<protein>
    <recommendedName>
        <fullName evidence="8">Major facilitator superfamily (MFS) profile domain-containing protein</fullName>
    </recommendedName>
</protein>
<evidence type="ECO:0000313" key="6">
    <source>
        <dbReference type="EMBL" id="EAU38848.1"/>
    </source>
</evidence>